<accession>A0A2L0FBZ9</accession>
<dbReference type="AlphaFoldDB" id="A0A2L0FBZ9"/>
<dbReference type="Proteomes" id="UP000238348">
    <property type="component" value="Chromosome"/>
</dbReference>
<sequence>MFRIHTKQLEAFREQEKTSFINRVVAYLLHAHPDTEVKLDENRRVPLQRLPRAVLHAMVRGGVTRAERYGITWESNLTAFVVTMFTSAPNFDEHPCIRRHLATSEVDPNLRLDLLWEETSDEVWDAVSASYDAGSWALSEAHDGR</sequence>
<name>A0A2L0FBZ9_SORCE</name>
<dbReference type="EMBL" id="CP012673">
    <property type="protein sequence ID" value="AUX49084.1"/>
    <property type="molecule type" value="Genomic_DNA"/>
</dbReference>
<dbReference type="OrthoDB" id="5512293at2"/>
<evidence type="ECO:0000313" key="2">
    <source>
        <dbReference type="Proteomes" id="UP000238348"/>
    </source>
</evidence>
<proteinExistence type="predicted"/>
<reference evidence="1 2" key="1">
    <citation type="submission" date="2015-09" db="EMBL/GenBank/DDBJ databases">
        <title>Sorangium comparison.</title>
        <authorList>
            <person name="Zaburannyi N."/>
            <person name="Bunk B."/>
            <person name="Overmann J."/>
            <person name="Mueller R."/>
        </authorList>
    </citation>
    <scope>NUCLEOTIDE SEQUENCE [LARGE SCALE GENOMIC DNA]</scope>
    <source>
        <strain evidence="1 2">So ce26</strain>
    </source>
</reference>
<dbReference type="RefSeq" id="WP_104986851.1">
    <property type="nucleotide sequence ID" value="NZ_CP012673.1"/>
</dbReference>
<gene>
    <name evidence="1" type="ORF">SOCE26_106290</name>
</gene>
<protein>
    <submittedName>
        <fullName evidence="1">Uncharacterized protein</fullName>
    </submittedName>
</protein>
<organism evidence="1 2">
    <name type="scientific">Sorangium cellulosum</name>
    <name type="common">Polyangium cellulosum</name>
    <dbReference type="NCBI Taxonomy" id="56"/>
    <lineage>
        <taxon>Bacteria</taxon>
        <taxon>Pseudomonadati</taxon>
        <taxon>Myxococcota</taxon>
        <taxon>Polyangia</taxon>
        <taxon>Polyangiales</taxon>
        <taxon>Polyangiaceae</taxon>
        <taxon>Sorangium</taxon>
    </lineage>
</organism>
<evidence type="ECO:0000313" key="1">
    <source>
        <dbReference type="EMBL" id="AUX49084.1"/>
    </source>
</evidence>